<sequence length="170" mass="18343">MANVSTASPMNNSQQWLMDSAASHHVTSELGNLAIHSDYEGPDEILIGDGLGHDNLVNTTPSITRVRSSQSQSECSAPLTCDHSPPSSSPPSSTHPSPPLPQSMDTPTTPTSHEPPAVDFHQAPIRTQPMTTCSFNNTFKPKQLYTVAKYPIPPSQEPSCVSEALRDPQW</sequence>
<evidence type="ECO:0000256" key="1">
    <source>
        <dbReference type="SAM" id="MobiDB-lite"/>
    </source>
</evidence>
<reference evidence="2 3" key="1">
    <citation type="journal article" date="2020" name="Mol. Plant">
        <title>The Chromosome-Based Rubber Tree Genome Provides New Insights into Spurge Genome Evolution and Rubber Biosynthesis.</title>
        <authorList>
            <person name="Liu J."/>
            <person name="Shi C."/>
            <person name="Shi C.C."/>
            <person name="Li W."/>
            <person name="Zhang Q.J."/>
            <person name="Zhang Y."/>
            <person name="Li K."/>
            <person name="Lu H.F."/>
            <person name="Shi C."/>
            <person name="Zhu S.T."/>
            <person name="Xiao Z.Y."/>
            <person name="Nan H."/>
            <person name="Yue Y."/>
            <person name="Zhu X.G."/>
            <person name="Wu Y."/>
            <person name="Hong X.N."/>
            <person name="Fan G.Y."/>
            <person name="Tong Y."/>
            <person name="Zhang D."/>
            <person name="Mao C.L."/>
            <person name="Liu Y.L."/>
            <person name="Hao S.J."/>
            <person name="Liu W.Q."/>
            <person name="Lv M.Q."/>
            <person name="Zhang H.B."/>
            <person name="Liu Y."/>
            <person name="Hu-Tang G.R."/>
            <person name="Wang J.P."/>
            <person name="Wang J.H."/>
            <person name="Sun Y.H."/>
            <person name="Ni S.B."/>
            <person name="Chen W.B."/>
            <person name="Zhang X.C."/>
            <person name="Jiao Y.N."/>
            <person name="Eichler E.E."/>
            <person name="Li G.H."/>
            <person name="Liu X."/>
            <person name="Gao L.Z."/>
        </authorList>
    </citation>
    <scope>NUCLEOTIDE SEQUENCE [LARGE SCALE GENOMIC DNA]</scope>
    <source>
        <strain evidence="3">cv. GT1</strain>
        <tissue evidence="2">Leaf</tissue>
    </source>
</reference>
<evidence type="ECO:0000313" key="3">
    <source>
        <dbReference type="Proteomes" id="UP000467840"/>
    </source>
</evidence>
<feature type="compositionally biased region" description="Polar residues" evidence="1">
    <location>
        <begin position="58"/>
        <end position="75"/>
    </location>
</feature>
<proteinExistence type="predicted"/>
<name>A0A6A6K7L8_HEVBR</name>
<dbReference type="AlphaFoldDB" id="A0A6A6K7L8"/>
<comment type="caution">
    <text evidence="2">The sequence shown here is derived from an EMBL/GenBank/DDBJ whole genome shotgun (WGS) entry which is preliminary data.</text>
</comment>
<organism evidence="2 3">
    <name type="scientific">Hevea brasiliensis</name>
    <name type="common">Para rubber tree</name>
    <name type="synonym">Siphonia brasiliensis</name>
    <dbReference type="NCBI Taxonomy" id="3981"/>
    <lineage>
        <taxon>Eukaryota</taxon>
        <taxon>Viridiplantae</taxon>
        <taxon>Streptophyta</taxon>
        <taxon>Embryophyta</taxon>
        <taxon>Tracheophyta</taxon>
        <taxon>Spermatophyta</taxon>
        <taxon>Magnoliopsida</taxon>
        <taxon>eudicotyledons</taxon>
        <taxon>Gunneridae</taxon>
        <taxon>Pentapetalae</taxon>
        <taxon>rosids</taxon>
        <taxon>fabids</taxon>
        <taxon>Malpighiales</taxon>
        <taxon>Euphorbiaceae</taxon>
        <taxon>Crotonoideae</taxon>
        <taxon>Micrandreae</taxon>
        <taxon>Hevea</taxon>
    </lineage>
</organism>
<protein>
    <submittedName>
        <fullName evidence="2">Uncharacterized protein</fullName>
    </submittedName>
</protein>
<dbReference type="Proteomes" id="UP000467840">
    <property type="component" value="Chromosome 12"/>
</dbReference>
<feature type="region of interest" description="Disordered" evidence="1">
    <location>
        <begin position="150"/>
        <end position="170"/>
    </location>
</feature>
<keyword evidence="3" id="KW-1185">Reference proteome</keyword>
<accession>A0A6A6K7L8</accession>
<dbReference type="EMBL" id="JAAGAX010000018">
    <property type="protein sequence ID" value="KAF2284790.1"/>
    <property type="molecule type" value="Genomic_DNA"/>
</dbReference>
<gene>
    <name evidence="2" type="ORF">GH714_030467</name>
</gene>
<feature type="compositionally biased region" description="Low complexity" evidence="1">
    <location>
        <begin position="84"/>
        <end position="95"/>
    </location>
</feature>
<feature type="region of interest" description="Disordered" evidence="1">
    <location>
        <begin position="58"/>
        <end position="136"/>
    </location>
</feature>
<evidence type="ECO:0000313" key="2">
    <source>
        <dbReference type="EMBL" id="KAF2284790.1"/>
    </source>
</evidence>